<keyword evidence="1" id="KW-0732">Signal</keyword>
<dbReference type="Proteomes" id="UP000306113">
    <property type="component" value="Unassembled WGS sequence"/>
</dbReference>
<accession>A0A4S3MER3</accession>
<evidence type="ECO:0000313" key="2">
    <source>
        <dbReference type="EMBL" id="THD76786.1"/>
    </source>
</evidence>
<organism evidence="2 3">
    <name type="scientific">Thalassobius vesicularis</name>
    <dbReference type="NCBI Taxonomy" id="1294297"/>
    <lineage>
        <taxon>Bacteria</taxon>
        <taxon>Pseudomonadati</taxon>
        <taxon>Pseudomonadota</taxon>
        <taxon>Alphaproteobacteria</taxon>
        <taxon>Rhodobacterales</taxon>
        <taxon>Roseobacteraceae</taxon>
        <taxon>Thalassovita</taxon>
    </lineage>
</organism>
<dbReference type="EMBL" id="SSMD01000001">
    <property type="protein sequence ID" value="THD76786.1"/>
    <property type="molecule type" value="Genomic_DNA"/>
</dbReference>
<proteinExistence type="predicted"/>
<feature type="signal peptide" evidence="1">
    <location>
        <begin position="1"/>
        <end position="25"/>
    </location>
</feature>
<evidence type="ECO:0008006" key="4">
    <source>
        <dbReference type="Google" id="ProtNLM"/>
    </source>
</evidence>
<dbReference type="OrthoDB" id="4463518at2"/>
<evidence type="ECO:0000313" key="3">
    <source>
        <dbReference type="Proteomes" id="UP000306113"/>
    </source>
</evidence>
<protein>
    <recommendedName>
        <fullName evidence="4">Tail fiber domain-containing protein</fullName>
    </recommendedName>
</protein>
<sequence>MKHSKLFASTALTMVAGLIGTTAMATNVLSTADGTINNSLCVGTDCTASESFGFDTMRLKENNLRFHFDDTSASASFPNFDWRIIANDSANGGDNYLAIEDSTSGTRPFRVDGTAPNDSLRVDAQGEIGLGTSSPVVELHIVDGNTPTVRLEQNGSSGFTAQTWDVAGNETNFFIRDATNGSLLPFKIRPSAPTNSLYVNTNGDIGLGTASPDSKLHVNGGNILIENAAPSNITLDHTGDAAAAFRIQVNNSARFSFVGTGAIEMELTQSGDLTTAGSVTATSFIANGTTLNVPDYVFSDSYNLMPLSEVAAFIEANSHLPKIPSAKDINSGTLDMTQMQMALLEKIEELTLYTLDQQAQIAKLEARLDKATSLQ</sequence>
<feature type="chain" id="PRO_5020641764" description="Tail fiber domain-containing protein" evidence="1">
    <location>
        <begin position="26"/>
        <end position="375"/>
    </location>
</feature>
<evidence type="ECO:0000256" key="1">
    <source>
        <dbReference type="SAM" id="SignalP"/>
    </source>
</evidence>
<reference evidence="2 3" key="1">
    <citation type="submission" date="2019-04" db="EMBL/GenBank/DDBJ databases">
        <title>Draft genome sequence of Youngimonas vesicularis.</title>
        <authorList>
            <person name="Hameed A."/>
        </authorList>
    </citation>
    <scope>NUCLEOTIDE SEQUENCE [LARGE SCALE GENOMIC DNA]</scope>
    <source>
        <strain evidence="2 3">CC-AMW-E</strain>
    </source>
</reference>
<dbReference type="AlphaFoldDB" id="A0A4S3MER3"/>
<comment type="caution">
    <text evidence="2">The sequence shown here is derived from an EMBL/GenBank/DDBJ whole genome shotgun (WGS) entry which is preliminary data.</text>
</comment>
<dbReference type="RefSeq" id="WP_136337730.1">
    <property type="nucleotide sequence ID" value="NZ_SSMD01000001.1"/>
</dbReference>
<gene>
    <name evidence="2" type="ORF">E7681_02805</name>
</gene>
<name>A0A4S3MER3_9RHOB</name>
<keyword evidence="3" id="KW-1185">Reference proteome</keyword>